<dbReference type="InterPro" id="IPR025524">
    <property type="entry name" value="DUF4412"/>
</dbReference>
<feature type="coiled-coil region" evidence="1">
    <location>
        <begin position="80"/>
        <end position="107"/>
    </location>
</feature>
<comment type="caution">
    <text evidence="4">The sequence shown here is derived from an EMBL/GenBank/DDBJ whole genome shotgun (WGS) entry which is preliminary data.</text>
</comment>
<gene>
    <name evidence="4" type="ORF">FIM25_09660</name>
</gene>
<evidence type="ECO:0000256" key="1">
    <source>
        <dbReference type="SAM" id="Coils"/>
    </source>
</evidence>
<dbReference type="Proteomes" id="UP000321899">
    <property type="component" value="Unassembled WGS sequence"/>
</dbReference>
<name>A0A5S5MFF6_9BACT</name>
<dbReference type="EMBL" id="VDMB01000011">
    <property type="protein sequence ID" value="TYT74418.1"/>
    <property type="molecule type" value="Genomic_DNA"/>
</dbReference>
<evidence type="ECO:0000259" key="3">
    <source>
        <dbReference type="Pfam" id="PF14371"/>
    </source>
</evidence>
<protein>
    <submittedName>
        <fullName evidence="4">DUF4412 domain-containing protein</fullName>
    </submittedName>
</protein>
<reference evidence="4 5" key="1">
    <citation type="submission" date="2019-06" db="EMBL/GenBank/DDBJ databases">
        <title>Desulfobotulus mexicanus sp. nov., a novel sulfate-reducing bacterium isolated from the sediment of an alkaline crater lake in Mexico.</title>
        <authorList>
            <person name="Hirschler-Rea A."/>
        </authorList>
    </citation>
    <scope>NUCLEOTIDE SEQUENCE [LARGE SCALE GENOMIC DNA]</scope>
    <source>
        <strain evidence="4 5">PAR22N</strain>
    </source>
</reference>
<accession>A0A5S5MFF6</accession>
<evidence type="ECO:0000256" key="2">
    <source>
        <dbReference type="SAM" id="SignalP"/>
    </source>
</evidence>
<feature type="signal peptide" evidence="2">
    <location>
        <begin position="1"/>
        <end position="19"/>
    </location>
</feature>
<feature type="chain" id="PRO_5024429161" evidence="2">
    <location>
        <begin position="20"/>
        <end position="249"/>
    </location>
</feature>
<dbReference type="RefSeq" id="WP_139448689.1">
    <property type="nucleotide sequence ID" value="NZ_VDMB01000011.1"/>
</dbReference>
<dbReference type="Pfam" id="PF14371">
    <property type="entry name" value="DUF4412"/>
    <property type="match status" value="1"/>
</dbReference>
<organism evidence="4 5">
    <name type="scientific">Desulfobotulus mexicanus</name>
    <dbReference type="NCBI Taxonomy" id="2586642"/>
    <lineage>
        <taxon>Bacteria</taxon>
        <taxon>Pseudomonadati</taxon>
        <taxon>Thermodesulfobacteriota</taxon>
        <taxon>Desulfobacteria</taxon>
        <taxon>Desulfobacterales</taxon>
        <taxon>Desulfobacteraceae</taxon>
        <taxon>Desulfobotulus</taxon>
    </lineage>
</organism>
<feature type="domain" description="DUF4412" evidence="3">
    <location>
        <begin position="118"/>
        <end position="238"/>
    </location>
</feature>
<proteinExistence type="predicted"/>
<sequence>MKKIFLMLIFMGITSIVFADLTMTHVYEDHESGEKQRFVTYLSKDKVRSENKVEGIGFASIGRMDKDVMWIIRPDKKVYAEMSMAEMRRMEEQAMEYEASARSMMEEQLKNMSEEEKAQYREFMGLDGEDDTPLKYVKKGQDKVGKWNCTIYHGMRNGEKVEEICTVPLATLGVTKKDFEALDKMSKDEEKDWKEMEKRGFPVRSIEFEDGEAIATNLILSIEKKSIPASVFEIPAGYNKVSMMGLYGE</sequence>
<keyword evidence="2" id="KW-0732">Signal</keyword>
<evidence type="ECO:0000313" key="5">
    <source>
        <dbReference type="Proteomes" id="UP000321899"/>
    </source>
</evidence>
<evidence type="ECO:0000313" key="4">
    <source>
        <dbReference type="EMBL" id="TYT74418.1"/>
    </source>
</evidence>
<keyword evidence="1" id="KW-0175">Coiled coil</keyword>
<keyword evidence="5" id="KW-1185">Reference proteome</keyword>
<dbReference type="OrthoDB" id="8479446at2"/>
<dbReference type="AlphaFoldDB" id="A0A5S5MFF6"/>